<sequence>MSAPASRVGCRAKIMDMLHSPARTRASAEWLVGQRGTVVGVLRSGTLALLELDGEPHMFPCGVRRWSVHWDDLLVYTVQPGPDDSPDDYRLGLTGSGREAVHHAVRPGTVFGACGALAHPLPFCGWSLPFKATAVKACPECSHLVRTAS</sequence>
<organism evidence="1 2">
    <name type="scientific">Nonomuraea muscovyensis</name>
    <dbReference type="NCBI Taxonomy" id="1124761"/>
    <lineage>
        <taxon>Bacteria</taxon>
        <taxon>Bacillati</taxon>
        <taxon>Actinomycetota</taxon>
        <taxon>Actinomycetes</taxon>
        <taxon>Streptosporangiales</taxon>
        <taxon>Streptosporangiaceae</taxon>
        <taxon>Nonomuraea</taxon>
    </lineage>
</organism>
<protein>
    <submittedName>
        <fullName evidence="1">Uncharacterized protein</fullName>
    </submittedName>
</protein>
<keyword evidence="2" id="KW-1185">Reference proteome</keyword>
<reference evidence="1 2" key="1">
    <citation type="submission" date="2020-08" db="EMBL/GenBank/DDBJ databases">
        <title>Sequencing the genomes of 1000 actinobacteria strains.</title>
        <authorList>
            <person name="Klenk H.-P."/>
        </authorList>
    </citation>
    <scope>NUCLEOTIDE SEQUENCE [LARGE SCALE GENOMIC DNA]</scope>
    <source>
        <strain evidence="1 2">DSM 45913</strain>
    </source>
</reference>
<evidence type="ECO:0000313" key="1">
    <source>
        <dbReference type="EMBL" id="MBB6343753.1"/>
    </source>
</evidence>
<evidence type="ECO:0000313" key="2">
    <source>
        <dbReference type="Proteomes" id="UP000583800"/>
    </source>
</evidence>
<proteinExistence type="predicted"/>
<dbReference type="RefSeq" id="WP_185081980.1">
    <property type="nucleotide sequence ID" value="NZ_JACHJB010000001.1"/>
</dbReference>
<comment type="caution">
    <text evidence="1">The sequence shown here is derived from an EMBL/GenBank/DDBJ whole genome shotgun (WGS) entry which is preliminary data.</text>
</comment>
<dbReference type="AlphaFoldDB" id="A0A7X0BW89"/>
<dbReference type="EMBL" id="JACHJB010000001">
    <property type="protein sequence ID" value="MBB6343753.1"/>
    <property type="molecule type" value="Genomic_DNA"/>
</dbReference>
<dbReference type="Proteomes" id="UP000583800">
    <property type="component" value="Unassembled WGS sequence"/>
</dbReference>
<accession>A0A7X0BW89</accession>
<gene>
    <name evidence="1" type="ORF">FHU36_000262</name>
</gene>
<name>A0A7X0BW89_9ACTN</name>